<dbReference type="Proteomes" id="UP001165042">
    <property type="component" value="Unassembled WGS sequence"/>
</dbReference>
<protein>
    <submittedName>
        <fullName evidence="2">Uncharacterized protein</fullName>
    </submittedName>
</protein>
<proteinExistence type="predicted"/>
<dbReference type="EMBL" id="BSSD01000009">
    <property type="protein sequence ID" value="GLW94619.1"/>
    <property type="molecule type" value="Genomic_DNA"/>
</dbReference>
<feature type="compositionally biased region" description="Low complexity" evidence="1">
    <location>
        <begin position="77"/>
        <end position="88"/>
    </location>
</feature>
<accession>A0A9W6QU09</accession>
<evidence type="ECO:0000313" key="3">
    <source>
        <dbReference type="Proteomes" id="UP001165042"/>
    </source>
</evidence>
<organism evidence="2 3">
    <name type="scientific">Actinokineospora globicatena</name>
    <dbReference type="NCBI Taxonomy" id="103729"/>
    <lineage>
        <taxon>Bacteria</taxon>
        <taxon>Bacillati</taxon>
        <taxon>Actinomycetota</taxon>
        <taxon>Actinomycetes</taxon>
        <taxon>Pseudonocardiales</taxon>
        <taxon>Pseudonocardiaceae</taxon>
        <taxon>Actinokineospora</taxon>
    </lineage>
</organism>
<sequence>MALHSVCQAARGPAPARSTTPGGSTYSPFDRTWLRSGPPTRTRLHLRRAWLPPQDCSTARGCIYGLARPRVALPRSARPCPAARPAVRSTRSGSALDRARLSHGPSRLTTRWPAQPRLICQARSAAWASTFRLARPRVALPKPARLHLDSTYGPLSYAWRPGPLDRALAPPAARPAAPGGSTYGPFDRTWLRPALPGCAWFRPRPPGCGVWPRPGPLGPHDNAWFYLRPGRTWLPPETARLHLRPARPRWLGPGSLGRTRLRQAVAAPLVTPSGEAP</sequence>
<evidence type="ECO:0000313" key="2">
    <source>
        <dbReference type="EMBL" id="GLW94619.1"/>
    </source>
</evidence>
<comment type="caution">
    <text evidence="2">The sequence shown here is derived from an EMBL/GenBank/DDBJ whole genome shotgun (WGS) entry which is preliminary data.</text>
</comment>
<dbReference type="AlphaFoldDB" id="A0A9W6QU09"/>
<feature type="compositionally biased region" description="Polar residues" evidence="1">
    <location>
        <begin position="17"/>
        <end position="27"/>
    </location>
</feature>
<feature type="region of interest" description="Disordered" evidence="1">
    <location>
        <begin position="77"/>
        <end position="108"/>
    </location>
</feature>
<gene>
    <name evidence="2" type="ORF">Aglo03_54350</name>
</gene>
<feature type="region of interest" description="Disordered" evidence="1">
    <location>
        <begin position="1"/>
        <end position="34"/>
    </location>
</feature>
<keyword evidence="3" id="KW-1185">Reference proteome</keyword>
<evidence type="ECO:0000256" key="1">
    <source>
        <dbReference type="SAM" id="MobiDB-lite"/>
    </source>
</evidence>
<reference evidence="2" key="1">
    <citation type="submission" date="2023-02" db="EMBL/GenBank/DDBJ databases">
        <title>Actinokineospora globicatena NBRC 15670.</title>
        <authorList>
            <person name="Ichikawa N."/>
            <person name="Sato H."/>
            <person name="Tonouchi N."/>
        </authorList>
    </citation>
    <scope>NUCLEOTIDE SEQUENCE</scope>
    <source>
        <strain evidence="2">NBRC 15670</strain>
    </source>
</reference>
<name>A0A9W6QU09_9PSEU</name>